<evidence type="ECO:0000313" key="1">
    <source>
        <dbReference type="EMBL" id="MTR63382.1"/>
    </source>
</evidence>
<gene>
    <name evidence="1" type="ORF">GMC80_08605</name>
</gene>
<comment type="caution">
    <text evidence="1">The sequence shown here is derived from an EMBL/GenBank/DDBJ whole genome shotgun (WGS) entry which is preliminary data.</text>
</comment>
<dbReference type="AlphaFoldDB" id="A0A6L6LEI2"/>
<accession>A0A6L6LEI2</accession>
<proteinExistence type="predicted"/>
<dbReference type="Proteomes" id="UP000462658">
    <property type="component" value="Unassembled WGS sequence"/>
</dbReference>
<dbReference type="EMBL" id="WMZA01000003">
    <property type="protein sequence ID" value="MTR63382.1"/>
    <property type="molecule type" value="Genomic_DNA"/>
</dbReference>
<protein>
    <submittedName>
        <fullName evidence="1">Uncharacterized protein</fullName>
    </submittedName>
</protein>
<reference evidence="1 2" key="1">
    <citation type="journal article" date="2019" name="Nat. Med.">
        <title>A library of human gut bacterial isolates paired with longitudinal multiomics data enables mechanistic microbiome research.</title>
        <authorList>
            <person name="Poyet M."/>
            <person name="Groussin M."/>
            <person name="Gibbons S.M."/>
            <person name="Avila-Pacheco J."/>
            <person name="Jiang X."/>
            <person name="Kearney S.M."/>
            <person name="Perrotta A.R."/>
            <person name="Berdy B."/>
            <person name="Zhao S."/>
            <person name="Lieberman T.D."/>
            <person name="Swanson P.K."/>
            <person name="Smith M."/>
            <person name="Roesemann S."/>
            <person name="Alexander J.E."/>
            <person name="Rich S.A."/>
            <person name="Livny J."/>
            <person name="Vlamakis H."/>
            <person name="Clish C."/>
            <person name="Bullock K."/>
            <person name="Deik A."/>
            <person name="Scott J."/>
            <person name="Pierce K.A."/>
            <person name="Xavier R.J."/>
            <person name="Alm E.J."/>
        </authorList>
    </citation>
    <scope>NUCLEOTIDE SEQUENCE [LARGE SCALE GENOMIC DNA]</scope>
    <source>
        <strain evidence="1 2">BIOML-A10</strain>
    </source>
</reference>
<sequence>MKKLENFSWKIWHIFSLVAVTVIMVGGIWSFFYLKEAVHVVSDRDYDYVGRGQRLLENRIISEEATGIPILAYSFKKEDRKNNPYIYAVGSQYIALQDSKLISNEDKKKDVNEYFRIRYYELGQEKGEGHTIDVLKLVQKMGYDSIEGNMRSSMFTDGKDEYVAFNVTKNNLLFVNLNKGEIAETDPKMIVDYGYSGFYQILPAPKFETKKYSLDRNKIDVGGCWIDYEYDDEDEKVETSSSSTERLDRNGVKVKDSKLLTLLKKYRHLLILKQNLTMEEEKTVIKSLFPDADHFSWSISAPYTKSGQKEIVRNAEEFKKVIKEENVEEELERDFEKTFQEGPDDD</sequence>
<organism evidence="1 2">
    <name type="scientific">Streptococcus parasanguinis</name>
    <dbReference type="NCBI Taxonomy" id="1318"/>
    <lineage>
        <taxon>Bacteria</taxon>
        <taxon>Bacillati</taxon>
        <taxon>Bacillota</taxon>
        <taxon>Bacilli</taxon>
        <taxon>Lactobacillales</taxon>
        <taxon>Streptococcaceae</taxon>
        <taxon>Streptococcus</taxon>
    </lineage>
</organism>
<dbReference type="RefSeq" id="WP_155167906.1">
    <property type="nucleotide sequence ID" value="NZ_WMYU01000005.1"/>
</dbReference>
<name>A0A6L6LEI2_STRPA</name>
<evidence type="ECO:0000313" key="2">
    <source>
        <dbReference type="Proteomes" id="UP000462658"/>
    </source>
</evidence>